<dbReference type="InterPro" id="IPR052854">
    <property type="entry name" value="Serpentine_rcpt_epsilon"/>
</dbReference>
<dbReference type="AlphaFoldDB" id="A0A2A6CCR4"/>
<name>A0A2A6CCR4_PRIPA</name>
<accession>A0A2A6CCR4</accession>
<dbReference type="PANTHER" id="PTHR47518">
    <property type="entry name" value="SERPENTINE RECEPTOR CLASS EPSILON-13-RELATED"/>
    <property type="match status" value="1"/>
</dbReference>
<evidence type="ECO:0000313" key="1">
    <source>
        <dbReference type="EnsemblMetazoa" id="PPA43112.1"/>
    </source>
</evidence>
<keyword evidence="2" id="KW-1185">Reference proteome</keyword>
<evidence type="ECO:0000313" key="2">
    <source>
        <dbReference type="Proteomes" id="UP000005239"/>
    </source>
</evidence>
<proteinExistence type="predicted"/>
<dbReference type="PANTHER" id="PTHR47518:SF9">
    <property type="entry name" value="SERPENTINE RECEPTOR, CLASS T"/>
    <property type="match status" value="1"/>
</dbReference>
<gene>
    <name evidence="1" type="primary">WBGene00281481</name>
</gene>
<dbReference type="EnsemblMetazoa" id="PPA43112.1">
    <property type="protein sequence ID" value="PPA43112.1"/>
    <property type="gene ID" value="WBGene00281481"/>
</dbReference>
<sequence>MVGRAKRGEHEGGRGREEANNQYANQHIEFAEHLKRTIFRACRFLLIFVIFDSVIAITDSVMGMGFNTLINPDALTTQATCRRLQRTAVVAFWAQIKISEGHSSFKIKEFCSLGYWLVKAASFIILLGLTNPCLLATIGHGAYRSQLRKLFGLRKEKQMWHDVQTTINTDQYFSQLANEWEGQNIHKRKRDYRRRYTADGVGNCETIKL</sequence>
<accession>A0A8R1V100</accession>
<protein>
    <submittedName>
        <fullName evidence="1">Uncharacterized protein</fullName>
    </submittedName>
</protein>
<dbReference type="Proteomes" id="UP000005239">
    <property type="component" value="Unassembled WGS sequence"/>
</dbReference>
<reference evidence="1" key="2">
    <citation type="submission" date="2022-06" db="UniProtKB">
        <authorList>
            <consortium name="EnsemblMetazoa"/>
        </authorList>
    </citation>
    <scope>IDENTIFICATION</scope>
    <source>
        <strain evidence="1">PS312</strain>
    </source>
</reference>
<reference evidence="2" key="1">
    <citation type="journal article" date="2008" name="Nat. Genet.">
        <title>The Pristionchus pacificus genome provides a unique perspective on nematode lifestyle and parasitism.</title>
        <authorList>
            <person name="Dieterich C."/>
            <person name="Clifton S.W."/>
            <person name="Schuster L.N."/>
            <person name="Chinwalla A."/>
            <person name="Delehaunty K."/>
            <person name="Dinkelacker I."/>
            <person name="Fulton L."/>
            <person name="Fulton R."/>
            <person name="Godfrey J."/>
            <person name="Minx P."/>
            <person name="Mitreva M."/>
            <person name="Roeseler W."/>
            <person name="Tian H."/>
            <person name="Witte H."/>
            <person name="Yang S.P."/>
            <person name="Wilson R.K."/>
            <person name="Sommer R.J."/>
        </authorList>
    </citation>
    <scope>NUCLEOTIDE SEQUENCE [LARGE SCALE GENOMIC DNA]</scope>
    <source>
        <strain evidence="2">PS312</strain>
    </source>
</reference>
<organism evidence="1 2">
    <name type="scientific">Pristionchus pacificus</name>
    <name type="common">Parasitic nematode worm</name>
    <dbReference type="NCBI Taxonomy" id="54126"/>
    <lineage>
        <taxon>Eukaryota</taxon>
        <taxon>Metazoa</taxon>
        <taxon>Ecdysozoa</taxon>
        <taxon>Nematoda</taxon>
        <taxon>Chromadorea</taxon>
        <taxon>Rhabditida</taxon>
        <taxon>Rhabditina</taxon>
        <taxon>Diplogasteromorpha</taxon>
        <taxon>Diplogasteroidea</taxon>
        <taxon>Neodiplogasteridae</taxon>
        <taxon>Pristionchus</taxon>
    </lineage>
</organism>